<keyword evidence="2" id="KW-1185">Reference proteome</keyword>
<evidence type="ECO:0000313" key="2">
    <source>
        <dbReference type="Proteomes" id="UP000515163"/>
    </source>
</evidence>
<protein>
    <submittedName>
        <fullName evidence="3">Uncharacterized protein LOC116290877</fullName>
    </submittedName>
</protein>
<evidence type="ECO:0000259" key="1">
    <source>
        <dbReference type="Pfam" id="PF20231"/>
    </source>
</evidence>
<reference evidence="3" key="1">
    <citation type="submission" date="2025-08" db="UniProtKB">
        <authorList>
            <consortium name="RefSeq"/>
        </authorList>
    </citation>
    <scope>IDENTIFICATION</scope>
    <source>
        <tissue evidence="3">Tentacle</tissue>
    </source>
</reference>
<dbReference type="KEGG" id="aten:116290877"/>
<dbReference type="Proteomes" id="UP000515163">
    <property type="component" value="Unplaced"/>
</dbReference>
<accession>A0A6P8HMJ2</accession>
<feature type="domain" description="DUF6589" evidence="1">
    <location>
        <begin position="83"/>
        <end position="202"/>
    </location>
</feature>
<name>A0A6P8HMJ2_ACTTE</name>
<sequence length="295" mass="34351">MNVTNNTNAKTKNVLDNFNYCKDFVKVETEAFIVAAFMAHFKMESYEGSINIPTSVLNGTKEDRAMWLHQHVKEIFCQGRDGERIIRCWKFLLLIFKCYNHNKYALATLQLLANINTMLTPRKAHSLIWNRTVNNKGGKGNNISLDLRMEHIVHLHKEMLANLGVNLTPECALRCSKAVKPVEDLLRTVDNELLCRRPSGKHTVTRSQSDFELIVNELHNKGKVFQCTPADNRQYGCFPKFKKTLVNDLNYNKLNNWINHTQETLVKQWKIDLWRKSSIYFTKFSNNQHKSINMF</sequence>
<gene>
    <name evidence="3" type="primary">LOC116290877</name>
</gene>
<dbReference type="RefSeq" id="XP_031553857.1">
    <property type="nucleotide sequence ID" value="XM_031697997.1"/>
</dbReference>
<evidence type="ECO:0000313" key="3">
    <source>
        <dbReference type="RefSeq" id="XP_031553857.1"/>
    </source>
</evidence>
<dbReference type="GeneID" id="116290877"/>
<dbReference type="Pfam" id="PF20231">
    <property type="entry name" value="DUF6589"/>
    <property type="match status" value="1"/>
</dbReference>
<proteinExistence type="predicted"/>
<dbReference type="InterPro" id="IPR046496">
    <property type="entry name" value="DUF6589"/>
</dbReference>
<organism evidence="2 3">
    <name type="scientific">Actinia tenebrosa</name>
    <name type="common">Australian red waratah sea anemone</name>
    <dbReference type="NCBI Taxonomy" id="6105"/>
    <lineage>
        <taxon>Eukaryota</taxon>
        <taxon>Metazoa</taxon>
        <taxon>Cnidaria</taxon>
        <taxon>Anthozoa</taxon>
        <taxon>Hexacorallia</taxon>
        <taxon>Actiniaria</taxon>
        <taxon>Actiniidae</taxon>
        <taxon>Actinia</taxon>
    </lineage>
</organism>
<dbReference type="InParanoid" id="A0A6P8HMJ2"/>
<dbReference type="OrthoDB" id="5982312at2759"/>
<dbReference type="AlphaFoldDB" id="A0A6P8HMJ2"/>